<evidence type="ECO:0000313" key="2">
    <source>
        <dbReference type="Proteomes" id="UP000016922"/>
    </source>
</evidence>
<dbReference type="KEGG" id="glz:GLAREA_09834"/>
<evidence type="ECO:0000313" key="1">
    <source>
        <dbReference type="EMBL" id="EPE28713.1"/>
    </source>
</evidence>
<gene>
    <name evidence="1" type="ORF">GLAREA_09834</name>
</gene>
<protein>
    <submittedName>
        <fullName evidence="1">Uncharacterized protein</fullName>
    </submittedName>
</protein>
<dbReference type="EMBL" id="KE145368">
    <property type="protein sequence ID" value="EPE28713.1"/>
    <property type="molecule type" value="Genomic_DNA"/>
</dbReference>
<accession>S3DQF9</accession>
<name>S3DQF9_GLAL2</name>
<sequence length="131" mass="15120">MSTNDPIFEIIAMGEEVFNREPSGPPWVAFFDKVAQSLTGLKSMEVIWDCAYDCAKFGGGTDVTLSRAIEQIKGLEELKMDGCYAKEWAGYLAEKTRARILEKQHTQFEDKHRYMGHFRKHQQRRNPDFVV</sequence>
<dbReference type="GeneID" id="19468881"/>
<proteinExistence type="predicted"/>
<organism evidence="1 2">
    <name type="scientific">Glarea lozoyensis (strain ATCC 20868 / MF5171)</name>
    <dbReference type="NCBI Taxonomy" id="1116229"/>
    <lineage>
        <taxon>Eukaryota</taxon>
        <taxon>Fungi</taxon>
        <taxon>Dikarya</taxon>
        <taxon>Ascomycota</taxon>
        <taxon>Pezizomycotina</taxon>
        <taxon>Leotiomycetes</taxon>
        <taxon>Helotiales</taxon>
        <taxon>Helotiaceae</taxon>
        <taxon>Glarea</taxon>
    </lineage>
</organism>
<dbReference type="Proteomes" id="UP000016922">
    <property type="component" value="Unassembled WGS sequence"/>
</dbReference>
<reference evidence="1 2" key="1">
    <citation type="journal article" date="2013" name="BMC Genomics">
        <title>Genomics-driven discovery of the pneumocandin biosynthetic gene cluster in the fungus Glarea lozoyensis.</title>
        <authorList>
            <person name="Chen L."/>
            <person name="Yue Q."/>
            <person name="Zhang X."/>
            <person name="Xiang M."/>
            <person name="Wang C."/>
            <person name="Li S."/>
            <person name="Che Y."/>
            <person name="Ortiz-Lopez F.J."/>
            <person name="Bills G.F."/>
            <person name="Liu X."/>
            <person name="An Z."/>
        </authorList>
    </citation>
    <scope>NUCLEOTIDE SEQUENCE [LARGE SCALE GENOMIC DNA]</scope>
    <source>
        <strain evidence="2">ATCC 20868 / MF5171</strain>
    </source>
</reference>
<dbReference type="AlphaFoldDB" id="S3DQF9"/>
<keyword evidence="2" id="KW-1185">Reference proteome</keyword>
<dbReference type="HOGENOM" id="CLU_1927824_0_0_1"/>
<dbReference type="RefSeq" id="XP_008084621.1">
    <property type="nucleotide sequence ID" value="XM_008086430.1"/>
</dbReference>